<feature type="compositionally biased region" description="Basic and acidic residues" evidence="1">
    <location>
        <begin position="20"/>
        <end position="36"/>
    </location>
</feature>
<feature type="region of interest" description="Disordered" evidence="1">
    <location>
        <begin position="20"/>
        <end position="90"/>
    </location>
</feature>
<dbReference type="PANTHER" id="PTHR22093:SF0">
    <property type="entry name" value="LEUKOCYTE RECEPTOR CLUSTER MEMBER 1"/>
    <property type="match status" value="1"/>
</dbReference>
<gene>
    <name evidence="3" type="ORF">PoB_002614600</name>
</gene>
<feature type="region of interest" description="Disordered" evidence="1">
    <location>
        <begin position="146"/>
        <end position="351"/>
    </location>
</feature>
<feature type="compositionally biased region" description="Basic residues" evidence="1">
    <location>
        <begin position="200"/>
        <end position="217"/>
    </location>
</feature>
<evidence type="ECO:0000313" key="3">
    <source>
        <dbReference type="EMBL" id="GFN99640.1"/>
    </source>
</evidence>
<organism evidence="3 4">
    <name type="scientific">Plakobranchus ocellatus</name>
    <dbReference type="NCBI Taxonomy" id="259542"/>
    <lineage>
        <taxon>Eukaryota</taxon>
        <taxon>Metazoa</taxon>
        <taxon>Spiralia</taxon>
        <taxon>Lophotrochozoa</taxon>
        <taxon>Mollusca</taxon>
        <taxon>Gastropoda</taxon>
        <taxon>Heterobranchia</taxon>
        <taxon>Euthyneura</taxon>
        <taxon>Panpulmonata</taxon>
        <taxon>Sacoglossa</taxon>
        <taxon>Placobranchoidea</taxon>
        <taxon>Plakobranchidae</taxon>
        <taxon>Plakobranchus</taxon>
    </lineage>
</organism>
<feature type="compositionally biased region" description="Low complexity" evidence="1">
    <location>
        <begin position="227"/>
        <end position="247"/>
    </location>
</feature>
<feature type="compositionally biased region" description="Basic and acidic residues" evidence="1">
    <location>
        <begin position="251"/>
        <end position="270"/>
    </location>
</feature>
<reference evidence="3 4" key="1">
    <citation type="journal article" date="2021" name="Elife">
        <title>Chloroplast acquisition without the gene transfer in kleptoplastic sea slugs, Plakobranchus ocellatus.</title>
        <authorList>
            <person name="Maeda T."/>
            <person name="Takahashi S."/>
            <person name="Yoshida T."/>
            <person name="Shimamura S."/>
            <person name="Takaki Y."/>
            <person name="Nagai Y."/>
            <person name="Toyoda A."/>
            <person name="Suzuki Y."/>
            <person name="Arimoto A."/>
            <person name="Ishii H."/>
            <person name="Satoh N."/>
            <person name="Nishiyama T."/>
            <person name="Hasebe M."/>
            <person name="Maruyama T."/>
            <person name="Minagawa J."/>
            <person name="Obokata J."/>
            <person name="Shigenobu S."/>
        </authorList>
    </citation>
    <scope>NUCLEOTIDE SEQUENCE [LARGE SCALE GENOMIC DNA]</scope>
</reference>
<dbReference type="PANTHER" id="PTHR22093">
    <property type="entry name" value="LEUKOCYTE RECEPTOR CLUSTER LRC MEMBER 1"/>
    <property type="match status" value="1"/>
</dbReference>
<dbReference type="AlphaFoldDB" id="A0AAV3ZYN2"/>
<dbReference type="Pfam" id="PF10197">
    <property type="entry name" value="Cir_N"/>
    <property type="match status" value="1"/>
</dbReference>
<dbReference type="InterPro" id="IPR019339">
    <property type="entry name" value="CIR_N_dom"/>
</dbReference>
<name>A0AAV3ZYN2_9GAST</name>
<evidence type="ECO:0000256" key="1">
    <source>
        <dbReference type="SAM" id="MobiDB-lite"/>
    </source>
</evidence>
<dbReference type="EMBL" id="BLXT01003003">
    <property type="protein sequence ID" value="GFN99640.1"/>
    <property type="molecule type" value="Genomic_DNA"/>
</dbReference>
<comment type="caution">
    <text evidence="3">The sequence shown here is derived from an EMBL/GenBank/DDBJ whole genome shotgun (WGS) entry which is preliminary data.</text>
</comment>
<feature type="compositionally biased region" description="Polar residues" evidence="1">
    <location>
        <begin position="283"/>
        <end position="298"/>
    </location>
</feature>
<dbReference type="InterPro" id="IPR039875">
    <property type="entry name" value="LENG1-like"/>
</dbReference>
<evidence type="ECO:0000259" key="2">
    <source>
        <dbReference type="SMART" id="SM01083"/>
    </source>
</evidence>
<sequence>MNILPHKSWHVRTKKNIERVRRDEEKAAEEEKEKQRRIALAEQEARTDLLRSKARNRAITSPQSSSESLVAQATKGANSTSKDVVVPGLGDTKEHMNFFKEIEDGLIKQGKNQEHEAEKKKEQEDLEKRIGLLTYLGQTALESKDSAPWYLDKSLRKTAKVDDDDKEKKNDNEAELRRAVQKKRLEEMDPLLQMKQYVEKKKHSKHKKHKHKDKKRGQRDEKRQKSSSKPSSSSSSLPSSSRTPGSSATKKTIEELRAERIARERKEKLRTQALLSPGVGTVRSETTGLSSSGLYKSASNNSGDESSSDDSGRERDKRGIKRRYNSQYNPDFVRQPKSKPKFPYNTGFSRF</sequence>
<keyword evidence="4" id="KW-1185">Reference proteome</keyword>
<dbReference type="SMART" id="SM01083">
    <property type="entry name" value="Cir_N"/>
    <property type="match status" value="1"/>
</dbReference>
<keyword evidence="3" id="KW-0675">Receptor</keyword>
<feature type="domain" description="CBF1-interacting co-repressor CIR N-terminal" evidence="2">
    <location>
        <begin position="8"/>
        <end position="44"/>
    </location>
</feature>
<protein>
    <submittedName>
        <fullName evidence="3">Leukocyte receptor cluster member 1</fullName>
    </submittedName>
</protein>
<evidence type="ECO:0000313" key="4">
    <source>
        <dbReference type="Proteomes" id="UP000735302"/>
    </source>
</evidence>
<accession>A0AAV3ZYN2</accession>
<proteinExistence type="predicted"/>
<dbReference type="Proteomes" id="UP000735302">
    <property type="component" value="Unassembled WGS sequence"/>
</dbReference>
<feature type="compositionally biased region" description="Basic and acidic residues" evidence="1">
    <location>
        <begin position="153"/>
        <end position="187"/>
    </location>
</feature>
<feature type="compositionally biased region" description="Polar residues" evidence="1">
    <location>
        <begin position="58"/>
        <end position="82"/>
    </location>
</feature>
<feature type="region of interest" description="Disordered" evidence="1">
    <location>
        <begin position="104"/>
        <end position="125"/>
    </location>
</feature>